<dbReference type="Pfam" id="PF01636">
    <property type="entry name" value="APH"/>
    <property type="match status" value="1"/>
</dbReference>
<feature type="region of interest" description="Disordered" evidence="1">
    <location>
        <begin position="19"/>
        <end position="41"/>
    </location>
</feature>
<evidence type="ECO:0000256" key="1">
    <source>
        <dbReference type="SAM" id="MobiDB-lite"/>
    </source>
</evidence>
<feature type="domain" description="Aminoglycoside phosphotransferase" evidence="2">
    <location>
        <begin position="143"/>
        <end position="210"/>
    </location>
</feature>
<sequence length="296" mass="31469">MGPPFVRHLPPILSPAPAPAPPVFPPPDPCEAGPVNDPLPLPGGMMNTVTRRGDRVLRTAPATAAALHPHVRALPGAGFDGAPRPLALGPDGREELGFVEGEVALPPFPAWIADDAVLASAARLLRRYHDAAARVPVDTAAPWPADLADPHGGPLLCHNDPCVENLVFRGRRAAALIDFDLAAPGRPLWDVAALAYYMGPTLPPEAAAGTVWEGLDTARRLRVIADAYGLAGADRTLLPRTVEEYLEVARAFVAGRIAAGDAAFVRAHAASGGWERWDRRRDRLADQRPRLVRALA</sequence>
<evidence type="ECO:0000259" key="2">
    <source>
        <dbReference type="Pfam" id="PF01636"/>
    </source>
</evidence>
<feature type="compositionally biased region" description="Pro residues" evidence="1">
    <location>
        <begin position="19"/>
        <end position="29"/>
    </location>
</feature>
<organism evidence="3 4">
    <name type="scientific">Nocardiopsis changdeensis</name>
    <dbReference type="NCBI Taxonomy" id="2831969"/>
    <lineage>
        <taxon>Bacteria</taxon>
        <taxon>Bacillati</taxon>
        <taxon>Actinomycetota</taxon>
        <taxon>Actinomycetes</taxon>
        <taxon>Streptosporangiales</taxon>
        <taxon>Nocardiopsidaceae</taxon>
        <taxon>Nocardiopsis</taxon>
    </lineage>
</organism>
<accession>A0ABX8BXA8</accession>
<dbReference type="Gene3D" id="3.90.1200.10">
    <property type="match status" value="1"/>
</dbReference>
<dbReference type="EMBL" id="CP074133">
    <property type="protein sequence ID" value="QUX25446.1"/>
    <property type="molecule type" value="Genomic_DNA"/>
</dbReference>
<protein>
    <submittedName>
        <fullName evidence="3">Phosphotransferase</fullName>
    </submittedName>
</protein>
<dbReference type="SUPFAM" id="SSF56112">
    <property type="entry name" value="Protein kinase-like (PK-like)"/>
    <property type="match status" value="1"/>
</dbReference>
<name>A0ABX8BXA8_9ACTN</name>
<dbReference type="InterPro" id="IPR002575">
    <property type="entry name" value="Aminoglycoside_PTrfase"/>
</dbReference>
<dbReference type="InterPro" id="IPR011009">
    <property type="entry name" value="Kinase-like_dom_sf"/>
</dbReference>
<keyword evidence="4" id="KW-1185">Reference proteome</keyword>
<proteinExistence type="predicted"/>
<evidence type="ECO:0000313" key="3">
    <source>
        <dbReference type="EMBL" id="QUX25446.1"/>
    </source>
</evidence>
<gene>
    <name evidence="3" type="ORF">KGD84_15090</name>
</gene>
<reference evidence="3 4" key="1">
    <citation type="submission" date="2021-05" db="EMBL/GenBank/DDBJ databases">
        <title>Direct Submission.</title>
        <authorList>
            <person name="Li K."/>
            <person name="Gao J."/>
        </authorList>
    </citation>
    <scope>NUCLEOTIDE SEQUENCE [LARGE SCALE GENOMIC DNA]</scope>
    <source>
        <strain evidence="3 4">Mg02</strain>
    </source>
</reference>
<evidence type="ECO:0000313" key="4">
    <source>
        <dbReference type="Proteomes" id="UP000676079"/>
    </source>
</evidence>
<dbReference type="Proteomes" id="UP000676079">
    <property type="component" value="Chromosome"/>
</dbReference>